<dbReference type="InterPro" id="IPR003764">
    <property type="entry name" value="GlcNAc_6-P_deAcase"/>
</dbReference>
<geneLocation type="plasmid" evidence="10 13">
    <name>pSA1</name>
</geneLocation>
<dbReference type="EMBL" id="JFYZ01000013">
    <property type="protein sequence ID" value="EZP81215.1"/>
    <property type="molecule type" value="Genomic_DNA"/>
</dbReference>
<feature type="binding site" evidence="7">
    <location>
        <position position="140"/>
    </location>
    <ligand>
        <name>substrate</name>
    </ligand>
</feature>
<organism evidence="11 12">
    <name type="scientific">Novosphingobium resinovorum</name>
    <dbReference type="NCBI Taxonomy" id="158500"/>
    <lineage>
        <taxon>Bacteria</taxon>
        <taxon>Pseudomonadati</taxon>
        <taxon>Pseudomonadota</taxon>
        <taxon>Alphaproteobacteria</taxon>
        <taxon>Sphingomonadales</taxon>
        <taxon>Sphingomonadaceae</taxon>
        <taxon>Novosphingobium</taxon>
    </lineage>
</organism>
<evidence type="ECO:0000256" key="6">
    <source>
        <dbReference type="PIRSR" id="PIRSR038994-1"/>
    </source>
</evidence>
<dbReference type="SUPFAM" id="SSF51338">
    <property type="entry name" value="Composite domain of metallo-dependent hydrolases"/>
    <property type="match status" value="1"/>
</dbReference>
<evidence type="ECO:0000256" key="4">
    <source>
        <dbReference type="ARBA" id="ARBA00023277"/>
    </source>
</evidence>
<dbReference type="GO" id="GO:0006046">
    <property type="term" value="P:N-acetylglucosamine catabolic process"/>
    <property type="evidence" value="ECO:0007669"/>
    <property type="project" value="TreeGrafter"/>
</dbReference>
<gene>
    <name evidence="10" type="ORF">BES08_24550</name>
    <name evidence="11" type="ORF">BV97_02876</name>
</gene>
<dbReference type="Gene3D" id="3.20.20.140">
    <property type="entry name" value="Metal-dependent hydrolases"/>
    <property type="match status" value="1"/>
</dbReference>
<dbReference type="PANTHER" id="PTHR11113">
    <property type="entry name" value="N-ACETYLGLUCOSAMINE-6-PHOSPHATE DEACETYLASE"/>
    <property type="match status" value="1"/>
</dbReference>
<feature type="binding site" evidence="7">
    <location>
        <begin position="217"/>
        <end position="218"/>
    </location>
    <ligand>
        <name>substrate</name>
    </ligand>
</feature>
<proteinExistence type="inferred from homology"/>
<dbReference type="EC" id="3.5.1.25" evidence="11"/>
<dbReference type="GO" id="GO:0046872">
    <property type="term" value="F:metal ion binding"/>
    <property type="evidence" value="ECO:0007669"/>
    <property type="project" value="UniProtKB-KW"/>
</dbReference>
<evidence type="ECO:0000256" key="1">
    <source>
        <dbReference type="ARBA" id="ARBA00010716"/>
    </source>
</evidence>
<reference evidence="11 12" key="1">
    <citation type="submission" date="2014-03" db="EMBL/GenBank/DDBJ databases">
        <title>Whole genome sequence of Novosphingobium resinovorum KF1.</title>
        <authorList>
            <person name="Gan H.M."/>
            <person name="Gan H.Y."/>
            <person name="Chew T.H."/>
            <person name="Savka M.A."/>
        </authorList>
    </citation>
    <scope>NUCLEOTIDE SEQUENCE [LARGE SCALE GENOMIC DNA]</scope>
    <source>
        <strain evidence="11 12">KF1</strain>
    </source>
</reference>
<dbReference type="InterPro" id="IPR032466">
    <property type="entry name" value="Metal_Hydrolase"/>
</dbReference>
<dbReference type="PATRIC" id="fig|158500.4.peg.2943"/>
<evidence type="ECO:0000256" key="3">
    <source>
        <dbReference type="ARBA" id="ARBA00022801"/>
    </source>
</evidence>
<dbReference type="Proteomes" id="UP000094626">
    <property type="component" value="Plasmid pSA1"/>
</dbReference>
<dbReference type="PIRSF" id="PIRSF038994">
    <property type="entry name" value="NagA"/>
    <property type="match status" value="1"/>
</dbReference>
<dbReference type="OrthoDB" id="9776488at2"/>
<accession>A0A031JWB0</accession>
<evidence type="ECO:0000313" key="13">
    <source>
        <dbReference type="Proteomes" id="UP000094626"/>
    </source>
</evidence>
<feature type="binding site" evidence="8">
    <location>
        <position position="129"/>
    </location>
    <ligand>
        <name>Zn(2+)</name>
        <dbReference type="ChEBI" id="CHEBI:29105"/>
    </ligand>
</feature>
<feature type="domain" description="Amidohydrolase-related" evidence="9">
    <location>
        <begin position="52"/>
        <end position="375"/>
    </location>
</feature>
<feature type="binding site" evidence="8">
    <location>
        <position position="214"/>
    </location>
    <ligand>
        <name>Zn(2+)</name>
        <dbReference type="ChEBI" id="CHEBI:29105"/>
    </ligand>
</feature>
<evidence type="ECO:0000313" key="12">
    <source>
        <dbReference type="Proteomes" id="UP000024329"/>
    </source>
</evidence>
<evidence type="ECO:0000259" key="9">
    <source>
        <dbReference type="Pfam" id="PF01979"/>
    </source>
</evidence>
<dbReference type="RefSeq" id="WP_008830752.1">
    <property type="nucleotide sequence ID" value="NZ_CP017076.1"/>
</dbReference>
<dbReference type="AlphaFoldDB" id="A0A031JWB0"/>
<dbReference type="InterPro" id="IPR011059">
    <property type="entry name" value="Metal-dep_hydrolase_composite"/>
</dbReference>
<evidence type="ECO:0000256" key="8">
    <source>
        <dbReference type="PIRSR" id="PIRSR038994-3"/>
    </source>
</evidence>
<evidence type="ECO:0000256" key="7">
    <source>
        <dbReference type="PIRSR" id="PIRSR038994-2"/>
    </source>
</evidence>
<keyword evidence="13" id="KW-1185">Reference proteome</keyword>
<feature type="binding site" evidence="7">
    <location>
        <begin position="305"/>
        <end position="307"/>
    </location>
    <ligand>
        <name>substrate</name>
    </ligand>
</feature>
<dbReference type="Gene3D" id="2.30.40.10">
    <property type="entry name" value="Urease, subunit C, domain 1"/>
    <property type="match status" value="1"/>
</dbReference>
<name>A0A031JWB0_9SPHN</name>
<dbReference type="NCBIfam" id="TIGR00221">
    <property type="entry name" value="nagA"/>
    <property type="match status" value="1"/>
</dbReference>
<dbReference type="Pfam" id="PF01979">
    <property type="entry name" value="Amidohydro_1"/>
    <property type="match status" value="1"/>
</dbReference>
<sequence>MMILHVFNGHIPVPDAVLSEARITIEGDRIVAIDAFGQGQADESIDLEQGWLLPGFIDAQVNGGGGVLFNDTPTPEGIAAIGAAHVRYGTTAFLPTLISAEPSVIARGLDAVDEAIVAGVPGVVGIHVEGPFINPRRKGIHAEERLIPLGEETMALLTAPRKGRVMVTLAPELADPTDLAKLAAAGVILSAGHSDATAEQAASGFAHGITGVTHLFNAMAPLHHRAPGLIGAAFDDDAVWCGVIADGVHVLPSVLRLTLKAKSPERVMLVTDAMPGVGNEGAPFHLDGHEIFVRDGICTDAAGTLAGSGLDMAGAVRNIVAMTGIAVPVAARMAAATPAAFLGLGGDYGSLEPGYRADFALLDSALRPTQTWIGGRRFA</sequence>
<evidence type="ECO:0000313" key="10">
    <source>
        <dbReference type="EMBL" id="AOR79915.1"/>
    </source>
</evidence>
<reference evidence="10" key="2">
    <citation type="submission" date="2016-08" db="EMBL/GenBank/DDBJ databases">
        <authorList>
            <person name="Seilhamer J.J."/>
        </authorList>
    </citation>
    <scope>NUCLEOTIDE SEQUENCE [LARGE SCALE GENOMIC DNA]</scope>
    <source>
        <strain evidence="10">SA1</strain>
        <plasmid evidence="10">pSA1</plasmid>
    </source>
</reference>
<keyword evidence="3 5" id="KW-0378">Hydrolase</keyword>
<dbReference type="SUPFAM" id="SSF51556">
    <property type="entry name" value="Metallo-dependent hydrolases"/>
    <property type="match status" value="1"/>
</dbReference>
<feature type="binding site" evidence="8">
    <location>
        <position position="193"/>
    </location>
    <ligand>
        <name>Zn(2+)</name>
        <dbReference type="ChEBI" id="CHEBI:29105"/>
    </ligand>
</feature>
<keyword evidence="4 5" id="KW-0119">Carbohydrate metabolism</keyword>
<dbReference type="eggNOG" id="COG1820">
    <property type="taxonomic scope" value="Bacteria"/>
</dbReference>
<feature type="binding site" evidence="7">
    <location>
        <position position="225"/>
    </location>
    <ligand>
        <name>substrate</name>
    </ligand>
</feature>
<feature type="binding site" evidence="7">
    <location>
        <position position="249"/>
    </location>
    <ligand>
        <name>substrate</name>
    </ligand>
</feature>
<protein>
    <submittedName>
        <fullName evidence="11">N-acetylglucosamine-6-phosphate deacetylase</fullName>
        <ecNumber evidence="11">3.5.1.25</ecNumber>
    </submittedName>
</protein>
<dbReference type="EMBL" id="CP017076">
    <property type="protein sequence ID" value="AOR79915.1"/>
    <property type="molecule type" value="Genomic_DNA"/>
</dbReference>
<dbReference type="Proteomes" id="UP000024329">
    <property type="component" value="Unassembled WGS sequence"/>
</dbReference>
<keyword evidence="2 8" id="KW-0479">Metal-binding</keyword>
<dbReference type="PANTHER" id="PTHR11113:SF14">
    <property type="entry name" value="N-ACETYLGLUCOSAMINE-6-PHOSPHATE DEACETYLASE"/>
    <property type="match status" value="1"/>
</dbReference>
<dbReference type="GO" id="GO:0008448">
    <property type="term" value="F:N-acetylglucosamine-6-phosphate deacetylase activity"/>
    <property type="evidence" value="ECO:0007669"/>
    <property type="project" value="UniProtKB-EC"/>
</dbReference>
<dbReference type="CDD" id="cd00854">
    <property type="entry name" value="NagA"/>
    <property type="match status" value="1"/>
</dbReference>
<reference evidence="13" key="3">
    <citation type="journal article" date="2017" name="J. Biotechnol.">
        <title>Complete genome sequence of Novosphingobium resinovorum SA1, a versatile xenobiotic-degrading bacterium capable of utilizing sulfanilic acid.</title>
        <authorList>
            <person name="Hegedus B."/>
            <person name="Kos P.B."/>
            <person name="Balint B."/>
            <person name="Maroti G."/>
            <person name="Gan H.M."/>
            <person name="Perei K."/>
            <person name="Rakhely G."/>
        </authorList>
    </citation>
    <scope>NUCLEOTIDE SEQUENCE [LARGE SCALE GENOMIC DNA]</scope>
    <source>
        <strain evidence="13">SA1</strain>
    </source>
</reference>
<keyword evidence="10" id="KW-0614">Plasmid</keyword>
<evidence type="ECO:0000313" key="11">
    <source>
        <dbReference type="EMBL" id="EZP81215.1"/>
    </source>
</evidence>
<dbReference type="KEGG" id="nre:BES08_24550"/>
<dbReference type="InterPro" id="IPR006680">
    <property type="entry name" value="Amidohydro-rel"/>
</dbReference>
<evidence type="ECO:0000256" key="5">
    <source>
        <dbReference type="PIRNR" id="PIRNR038994"/>
    </source>
</evidence>
<comment type="cofactor">
    <cofactor evidence="8">
        <name>a divalent metal cation</name>
        <dbReference type="ChEBI" id="CHEBI:60240"/>
    </cofactor>
    <text evidence="8">Binds 1 divalent metal cation per subunit.</text>
</comment>
<comment type="similarity">
    <text evidence="1 5">Belongs to the metallo-dependent hydrolases superfamily. NagA family.</text>
</comment>
<evidence type="ECO:0000256" key="2">
    <source>
        <dbReference type="ARBA" id="ARBA00022723"/>
    </source>
</evidence>
<feature type="active site" description="Proton donor/acceptor" evidence="6">
    <location>
        <position position="272"/>
    </location>
</feature>